<evidence type="ECO:0000313" key="2">
    <source>
        <dbReference type="EMBL" id="KAB1203319.1"/>
    </source>
</evidence>
<comment type="caution">
    <text evidence="2">The sequence shown here is derived from an EMBL/GenBank/DDBJ whole genome shotgun (WGS) entry which is preliminary data.</text>
</comment>
<dbReference type="OrthoDB" id="1839159at2759"/>
<dbReference type="EMBL" id="RXIC02000026">
    <property type="protein sequence ID" value="KAB1203319.1"/>
    <property type="molecule type" value="Genomic_DNA"/>
</dbReference>
<feature type="compositionally biased region" description="Polar residues" evidence="1">
    <location>
        <begin position="40"/>
        <end position="49"/>
    </location>
</feature>
<gene>
    <name evidence="2" type="ORF">CJ030_MR8G012801</name>
</gene>
<sequence length="243" mass="27013">MKRAMPWSDEEEDSLSDESWSSHSDLGADDGVKRKKAKDQSNASQPSKDTTSKVLWVSELSFPLMSIFSRNFRIESKDFQVTIRENGELQFSEWSPKSVNAIHMGKYGAMWMVNMSDKLMEIAPEVDFASKFNESSRGFLAQRCLNKGGRYAVIVEYGGRRKVGAVMVPEGKNGHGWQILNRVFLDVVSFFRSSSRAVKSQGSSSIRKGVTYAVAAMGPVEVTEKVGGQAFSFKNLAGVISQR</sequence>
<protein>
    <submittedName>
        <fullName evidence="2">Uncharacterized protein</fullName>
    </submittedName>
</protein>
<evidence type="ECO:0000313" key="3">
    <source>
        <dbReference type="Proteomes" id="UP000516437"/>
    </source>
</evidence>
<accession>A0A6A1USF7</accession>
<keyword evidence="3" id="KW-1185">Reference proteome</keyword>
<reference evidence="2 3" key="1">
    <citation type="journal article" date="2019" name="Plant Biotechnol. J.">
        <title>The red bayberry genome and genetic basis of sex determination.</title>
        <authorList>
            <person name="Jia H.M."/>
            <person name="Jia H.J."/>
            <person name="Cai Q.L."/>
            <person name="Wang Y."/>
            <person name="Zhao H.B."/>
            <person name="Yang W.F."/>
            <person name="Wang G.Y."/>
            <person name="Li Y.H."/>
            <person name="Zhan D.L."/>
            <person name="Shen Y.T."/>
            <person name="Niu Q.F."/>
            <person name="Chang L."/>
            <person name="Qiu J."/>
            <person name="Zhao L."/>
            <person name="Xie H.B."/>
            <person name="Fu W.Y."/>
            <person name="Jin J."/>
            <person name="Li X.W."/>
            <person name="Jiao Y."/>
            <person name="Zhou C.C."/>
            <person name="Tu T."/>
            <person name="Chai C.Y."/>
            <person name="Gao J.L."/>
            <person name="Fan L.J."/>
            <person name="van de Weg E."/>
            <person name="Wang J.Y."/>
            <person name="Gao Z.S."/>
        </authorList>
    </citation>
    <scope>NUCLEOTIDE SEQUENCE [LARGE SCALE GENOMIC DNA]</scope>
    <source>
        <tissue evidence="2">Leaves</tissue>
    </source>
</reference>
<proteinExistence type="predicted"/>
<feature type="region of interest" description="Disordered" evidence="1">
    <location>
        <begin position="1"/>
        <end position="49"/>
    </location>
</feature>
<organism evidence="2 3">
    <name type="scientific">Morella rubra</name>
    <name type="common">Chinese bayberry</name>
    <dbReference type="NCBI Taxonomy" id="262757"/>
    <lineage>
        <taxon>Eukaryota</taxon>
        <taxon>Viridiplantae</taxon>
        <taxon>Streptophyta</taxon>
        <taxon>Embryophyta</taxon>
        <taxon>Tracheophyta</taxon>
        <taxon>Spermatophyta</taxon>
        <taxon>Magnoliopsida</taxon>
        <taxon>eudicotyledons</taxon>
        <taxon>Gunneridae</taxon>
        <taxon>Pentapetalae</taxon>
        <taxon>rosids</taxon>
        <taxon>fabids</taxon>
        <taxon>Fagales</taxon>
        <taxon>Myricaceae</taxon>
        <taxon>Morella</taxon>
    </lineage>
</organism>
<dbReference type="AlphaFoldDB" id="A0A6A1USF7"/>
<evidence type="ECO:0000256" key="1">
    <source>
        <dbReference type="SAM" id="MobiDB-lite"/>
    </source>
</evidence>
<dbReference type="Proteomes" id="UP000516437">
    <property type="component" value="Chromosome 8"/>
</dbReference>
<name>A0A6A1USF7_9ROSI</name>